<feature type="transmembrane region" description="Helical" evidence="6">
    <location>
        <begin position="121"/>
        <end position="145"/>
    </location>
</feature>
<keyword evidence="9" id="KW-1185">Reference proteome</keyword>
<protein>
    <recommendedName>
        <fullName evidence="7">Rhodopsin domain-containing protein</fullName>
    </recommendedName>
</protein>
<dbReference type="Pfam" id="PF20684">
    <property type="entry name" value="Fung_rhodopsin"/>
    <property type="match status" value="1"/>
</dbReference>
<evidence type="ECO:0000256" key="1">
    <source>
        <dbReference type="ARBA" id="ARBA00004141"/>
    </source>
</evidence>
<comment type="subcellular location">
    <subcellularLocation>
        <location evidence="1">Membrane</location>
        <topology evidence="1">Multi-pass membrane protein</topology>
    </subcellularLocation>
</comment>
<evidence type="ECO:0000256" key="4">
    <source>
        <dbReference type="ARBA" id="ARBA00023136"/>
    </source>
</evidence>
<dbReference type="InterPro" id="IPR052337">
    <property type="entry name" value="SAT4-like"/>
</dbReference>
<comment type="caution">
    <text evidence="8">The sequence shown here is derived from an EMBL/GenBank/DDBJ whole genome shotgun (WGS) entry which is preliminary data.</text>
</comment>
<feature type="transmembrane region" description="Helical" evidence="6">
    <location>
        <begin position="95"/>
        <end position="114"/>
    </location>
</feature>
<gene>
    <name evidence="8" type="ORF">N7532_004141</name>
</gene>
<dbReference type="GO" id="GO:0016020">
    <property type="term" value="C:membrane"/>
    <property type="evidence" value="ECO:0007669"/>
    <property type="project" value="UniProtKB-SubCell"/>
</dbReference>
<dbReference type="InterPro" id="IPR049326">
    <property type="entry name" value="Rhodopsin_dom_fungi"/>
</dbReference>
<name>A0A9W9FPD8_9EURO</name>
<feature type="domain" description="Rhodopsin" evidence="7">
    <location>
        <begin position="38"/>
        <end position="170"/>
    </location>
</feature>
<keyword evidence="4 6" id="KW-0472">Membrane</keyword>
<evidence type="ECO:0000256" key="3">
    <source>
        <dbReference type="ARBA" id="ARBA00022989"/>
    </source>
</evidence>
<evidence type="ECO:0000256" key="5">
    <source>
        <dbReference type="ARBA" id="ARBA00038359"/>
    </source>
</evidence>
<keyword evidence="3 6" id="KW-1133">Transmembrane helix</keyword>
<feature type="transmembrane region" description="Helical" evidence="6">
    <location>
        <begin position="20"/>
        <end position="41"/>
    </location>
</feature>
<reference evidence="8" key="2">
    <citation type="journal article" date="2023" name="IMA Fungus">
        <title>Comparative genomic study of the Penicillium genus elucidates a diverse pangenome and 15 lateral gene transfer events.</title>
        <authorList>
            <person name="Petersen C."/>
            <person name="Sorensen T."/>
            <person name="Nielsen M.R."/>
            <person name="Sondergaard T.E."/>
            <person name="Sorensen J.L."/>
            <person name="Fitzpatrick D.A."/>
            <person name="Frisvad J.C."/>
            <person name="Nielsen K.L."/>
        </authorList>
    </citation>
    <scope>NUCLEOTIDE SEQUENCE</scope>
    <source>
        <strain evidence="8">IBT 30761</strain>
    </source>
</reference>
<keyword evidence="2 6" id="KW-0812">Transmembrane</keyword>
<comment type="similarity">
    <text evidence="5">Belongs to the SAT4 family.</text>
</comment>
<dbReference type="RefSeq" id="XP_056476992.1">
    <property type="nucleotide sequence ID" value="XM_056616635.1"/>
</dbReference>
<feature type="transmembrane region" description="Helical" evidence="6">
    <location>
        <begin position="53"/>
        <end position="75"/>
    </location>
</feature>
<dbReference type="PANTHER" id="PTHR33048:SF8">
    <property type="entry name" value="INTEGRAL MEMBRANE PROTEIN-RELATED"/>
    <property type="match status" value="1"/>
</dbReference>
<evidence type="ECO:0000313" key="9">
    <source>
        <dbReference type="Proteomes" id="UP001149074"/>
    </source>
</evidence>
<evidence type="ECO:0000313" key="8">
    <source>
        <dbReference type="EMBL" id="KAJ5103612.1"/>
    </source>
</evidence>
<sequence>MTSSTAHDAAFLAQSRVSEVLAGYITPIPLELLTTGLRIYVKIRPSSKDRWAFDDYLIVWATAMGIAVCISGLVYGPPYGFGRHIEAVPKQHLKIFMMGDYVFSHFYNAAIVGTKLSVLSLYYRIFITPSFRLTVIFTAVFKWLWFCAMEISLGLECRPIQAFWDASVNGKM</sequence>
<dbReference type="PANTHER" id="PTHR33048">
    <property type="entry name" value="PTH11-LIKE INTEGRAL MEMBRANE PROTEIN (AFU_ORTHOLOGUE AFUA_5G11245)"/>
    <property type="match status" value="1"/>
</dbReference>
<evidence type="ECO:0000259" key="7">
    <source>
        <dbReference type="Pfam" id="PF20684"/>
    </source>
</evidence>
<accession>A0A9W9FPD8</accession>
<evidence type="ECO:0000256" key="2">
    <source>
        <dbReference type="ARBA" id="ARBA00022692"/>
    </source>
</evidence>
<proteinExistence type="inferred from homology"/>
<dbReference type="GeneID" id="81355614"/>
<evidence type="ECO:0000256" key="6">
    <source>
        <dbReference type="SAM" id="Phobius"/>
    </source>
</evidence>
<organism evidence="8 9">
    <name type="scientific">Penicillium argentinense</name>
    <dbReference type="NCBI Taxonomy" id="1131581"/>
    <lineage>
        <taxon>Eukaryota</taxon>
        <taxon>Fungi</taxon>
        <taxon>Dikarya</taxon>
        <taxon>Ascomycota</taxon>
        <taxon>Pezizomycotina</taxon>
        <taxon>Eurotiomycetes</taxon>
        <taxon>Eurotiomycetidae</taxon>
        <taxon>Eurotiales</taxon>
        <taxon>Aspergillaceae</taxon>
        <taxon>Penicillium</taxon>
    </lineage>
</organism>
<dbReference type="EMBL" id="JAPQKI010000004">
    <property type="protein sequence ID" value="KAJ5103612.1"/>
    <property type="molecule type" value="Genomic_DNA"/>
</dbReference>
<dbReference type="Proteomes" id="UP001149074">
    <property type="component" value="Unassembled WGS sequence"/>
</dbReference>
<reference evidence="8" key="1">
    <citation type="submission" date="2022-11" db="EMBL/GenBank/DDBJ databases">
        <authorList>
            <person name="Petersen C."/>
        </authorList>
    </citation>
    <scope>NUCLEOTIDE SEQUENCE</scope>
    <source>
        <strain evidence="8">IBT 30761</strain>
    </source>
</reference>
<dbReference type="AlphaFoldDB" id="A0A9W9FPD8"/>
<dbReference type="OrthoDB" id="3529975at2759"/>